<dbReference type="Gene3D" id="3.30.460.10">
    <property type="entry name" value="Beta Polymerase, domain 2"/>
    <property type="match status" value="1"/>
</dbReference>
<keyword evidence="5" id="KW-1185">Reference proteome</keyword>
<dbReference type="GO" id="GO:0090071">
    <property type="term" value="P:negative regulation of ribosome biogenesis"/>
    <property type="evidence" value="ECO:0000318"/>
    <property type="project" value="GO_Central"/>
</dbReference>
<dbReference type="OMA" id="RWRPREI"/>
<dbReference type="GO" id="GO:0005739">
    <property type="term" value="C:mitochondrion"/>
    <property type="evidence" value="ECO:0007669"/>
    <property type="project" value="UniProtKB-SubCell"/>
</dbReference>
<dbReference type="GO" id="GO:0043023">
    <property type="term" value="F:ribosomal large subunit binding"/>
    <property type="evidence" value="ECO:0000318"/>
    <property type="project" value="GO_Central"/>
</dbReference>
<dbReference type="SUPFAM" id="SSF81301">
    <property type="entry name" value="Nucleotidyltransferase"/>
    <property type="match status" value="1"/>
</dbReference>
<feature type="non-terminal residue" evidence="4">
    <location>
        <position position="114"/>
    </location>
</feature>
<dbReference type="Proteomes" id="UP000001514">
    <property type="component" value="Unassembled WGS sequence"/>
</dbReference>
<dbReference type="STRING" id="88036.D8RVL1"/>
<reference evidence="4 5" key="1">
    <citation type="journal article" date="2011" name="Science">
        <title>The Selaginella genome identifies genetic changes associated with the evolution of vascular plants.</title>
        <authorList>
            <person name="Banks J.A."/>
            <person name="Nishiyama T."/>
            <person name="Hasebe M."/>
            <person name="Bowman J.L."/>
            <person name="Gribskov M."/>
            <person name="dePamphilis C."/>
            <person name="Albert V.A."/>
            <person name="Aono N."/>
            <person name="Aoyama T."/>
            <person name="Ambrose B.A."/>
            <person name="Ashton N.W."/>
            <person name="Axtell M.J."/>
            <person name="Barker E."/>
            <person name="Barker M.S."/>
            <person name="Bennetzen J.L."/>
            <person name="Bonawitz N.D."/>
            <person name="Chapple C."/>
            <person name="Cheng C."/>
            <person name="Correa L.G."/>
            <person name="Dacre M."/>
            <person name="DeBarry J."/>
            <person name="Dreyer I."/>
            <person name="Elias M."/>
            <person name="Engstrom E.M."/>
            <person name="Estelle M."/>
            <person name="Feng L."/>
            <person name="Finet C."/>
            <person name="Floyd S.K."/>
            <person name="Frommer W.B."/>
            <person name="Fujita T."/>
            <person name="Gramzow L."/>
            <person name="Gutensohn M."/>
            <person name="Harholt J."/>
            <person name="Hattori M."/>
            <person name="Heyl A."/>
            <person name="Hirai T."/>
            <person name="Hiwatashi Y."/>
            <person name="Ishikawa M."/>
            <person name="Iwata M."/>
            <person name="Karol K.G."/>
            <person name="Koehler B."/>
            <person name="Kolukisaoglu U."/>
            <person name="Kubo M."/>
            <person name="Kurata T."/>
            <person name="Lalonde S."/>
            <person name="Li K."/>
            <person name="Li Y."/>
            <person name="Litt A."/>
            <person name="Lyons E."/>
            <person name="Manning G."/>
            <person name="Maruyama T."/>
            <person name="Michael T.P."/>
            <person name="Mikami K."/>
            <person name="Miyazaki S."/>
            <person name="Morinaga S."/>
            <person name="Murata T."/>
            <person name="Mueller-Roeber B."/>
            <person name="Nelson D.R."/>
            <person name="Obara M."/>
            <person name="Oguri Y."/>
            <person name="Olmstead R.G."/>
            <person name="Onodera N."/>
            <person name="Petersen B.L."/>
            <person name="Pils B."/>
            <person name="Prigge M."/>
            <person name="Rensing S.A."/>
            <person name="Riano-Pachon D.M."/>
            <person name="Roberts A.W."/>
            <person name="Sato Y."/>
            <person name="Scheller H.V."/>
            <person name="Schulz B."/>
            <person name="Schulz C."/>
            <person name="Shakirov E.V."/>
            <person name="Shibagaki N."/>
            <person name="Shinohara N."/>
            <person name="Shippen D.E."/>
            <person name="Soerensen I."/>
            <person name="Sotooka R."/>
            <person name="Sugimoto N."/>
            <person name="Sugita M."/>
            <person name="Sumikawa N."/>
            <person name="Tanurdzic M."/>
            <person name="Theissen G."/>
            <person name="Ulvskov P."/>
            <person name="Wakazuki S."/>
            <person name="Weng J.K."/>
            <person name="Willats W.W."/>
            <person name="Wipf D."/>
            <person name="Wolf P.G."/>
            <person name="Yang L."/>
            <person name="Zimmer A.D."/>
            <person name="Zhu Q."/>
            <person name="Mitros T."/>
            <person name="Hellsten U."/>
            <person name="Loque D."/>
            <person name="Otillar R."/>
            <person name="Salamov A."/>
            <person name="Schmutz J."/>
            <person name="Shapiro H."/>
            <person name="Lindquist E."/>
            <person name="Lucas S."/>
            <person name="Rokhsar D."/>
            <person name="Grigoriev I.V."/>
        </authorList>
    </citation>
    <scope>NUCLEOTIDE SEQUENCE [LARGE SCALE GENOMIC DNA]</scope>
</reference>
<evidence type="ECO:0000256" key="1">
    <source>
        <dbReference type="ARBA" id="ARBA00004173"/>
    </source>
</evidence>
<dbReference type="InParanoid" id="D8RVL1"/>
<evidence type="ECO:0000256" key="3">
    <source>
        <dbReference type="ARBA" id="ARBA00023128"/>
    </source>
</evidence>
<protein>
    <recommendedName>
        <fullName evidence="6">Ribosome silencing factor</fullName>
    </recommendedName>
</protein>
<comment type="similarity">
    <text evidence="2">Belongs to the Iojap/RsfS family.</text>
</comment>
<organism evidence="5">
    <name type="scientific">Selaginella moellendorffii</name>
    <name type="common">Spikemoss</name>
    <dbReference type="NCBI Taxonomy" id="88036"/>
    <lineage>
        <taxon>Eukaryota</taxon>
        <taxon>Viridiplantae</taxon>
        <taxon>Streptophyta</taxon>
        <taxon>Embryophyta</taxon>
        <taxon>Tracheophyta</taxon>
        <taxon>Lycopodiopsida</taxon>
        <taxon>Selaginellales</taxon>
        <taxon>Selaginellaceae</taxon>
        <taxon>Selaginella</taxon>
    </lineage>
</organism>
<dbReference type="EMBL" id="GL377591">
    <property type="protein sequence ID" value="EFJ23792.1"/>
    <property type="molecule type" value="Genomic_DNA"/>
</dbReference>
<evidence type="ECO:0000313" key="4">
    <source>
        <dbReference type="EMBL" id="EFJ23792.1"/>
    </source>
</evidence>
<dbReference type="NCBIfam" id="TIGR00090">
    <property type="entry name" value="rsfS_iojap_ybeB"/>
    <property type="match status" value="1"/>
</dbReference>
<gene>
    <name evidence="4" type="ORF">SELMODRAFT_37611</name>
</gene>
<dbReference type="Pfam" id="PF02410">
    <property type="entry name" value="RsfS"/>
    <property type="match status" value="1"/>
</dbReference>
<name>D8RVL1_SELML</name>
<dbReference type="InterPro" id="IPR043519">
    <property type="entry name" value="NT_sf"/>
</dbReference>
<dbReference type="AlphaFoldDB" id="D8RVL1"/>
<dbReference type="Gramene" id="EFJ23792">
    <property type="protein sequence ID" value="EFJ23792"/>
    <property type="gene ID" value="SELMODRAFT_37611"/>
</dbReference>
<evidence type="ECO:0000313" key="5">
    <source>
        <dbReference type="Proteomes" id="UP000001514"/>
    </source>
</evidence>
<sequence>APPTSYLHKLTVREVAKILRKLRGIDLKILNVQARCQWTDYMVFVSGKSTRHIRGMADSIVARVKKKSTEDNHLEFPSVEGRACEHWMVVDCGSIVVHVFSEEARARYNLEQKW</sequence>
<dbReference type="PANTHER" id="PTHR21043">
    <property type="entry name" value="IOJAP SUPERFAMILY ORTHOLOG"/>
    <property type="match status" value="1"/>
</dbReference>
<dbReference type="OrthoDB" id="21330at2759"/>
<proteinExistence type="inferred from homology"/>
<dbReference type="HAMAP" id="MF_01477">
    <property type="entry name" value="Iojap_RsfS"/>
    <property type="match status" value="1"/>
</dbReference>
<dbReference type="KEGG" id="smo:SELMODRAFT_37611"/>
<dbReference type="GO" id="GO:0017148">
    <property type="term" value="P:negative regulation of translation"/>
    <property type="evidence" value="ECO:0000318"/>
    <property type="project" value="GO_Central"/>
</dbReference>
<dbReference type="FunFam" id="3.30.460.10:FF:000018">
    <property type="entry name" value="Mitochondrial assembly of ribosomal large subunit 1"/>
    <property type="match status" value="1"/>
</dbReference>
<keyword evidence="3" id="KW-0496">Mitochondrion</keyword>
<feature type="non-terminal residue" evidence="4">
    <location>
        <position position="1"/>
    </location>
</feature>
<dbReference type="FunCoup" id="D8RVL1">
    <property type="interactions" value="15"/>
</dbReference>
<evidence type="ECO:0008006" key="6">
    <source>
        <dbReference type="Google" id="ProtNLM"/>
    </source>
</evidence>
<dbReference type="PANTHER" id="PTHR21043:SF0">
    <property type="entry name" value="MITOCHONDRIAL ASSEMBLY OF RIBOSOMAL LARGE SUBUNIT PROTEIN 1"/>
    <property type="match status" value="1"/>
</dbReference>
<accession>D8RVL1</accession>
<dbReference type="HOGENOM" id="CLU_092688_6_0_1"/>
<comment type="subcellular location">
    <subcellularLocation>
        <location evidence="1">Mitochondrion</location>
    </subcellularLocation>
</comment>
<dbReference type="eggNOG" id="KOG3212">
    <property type="taxonomic scope" value="Eukaryota"/>
</dbReference>
<dbReference type="InterPro" id="IPR004394">
    <property type="entry name" value="Iojap/RsfS/C7orf30"/>
</dbReference>
<evidence type="ECO:0000256" key="2">
    <source>
        <dbReference type="ARBA" id="ARBA00010574"/>
    </source>
</evidence>